<evidence type="ECO:0000313" key="3">
    <source>
        <dbReference type="EMBL" id="GET93415.1"/>
    </source>
</evidence>
<dbReference type="Proteomes" id="UP000419144">
    <property type="component" value="Unassembled WGS sequence"/>
</dbReference>
<dbReference type="PANTHER" id="PTHR38019:SF1">
    <property type="entry name" value="N-ACETYLTRANSFERASE DOMAIN-CONTAINING PROTEIN"/>
    <property type="match status" value="1"/>
</dbReference>
<feature type="compositionally biased region" description="Basic and acidic residues" evidence="2">
    <location>
        <begin position="85"/>
        <end position="94"/>
    </location>
</feature>
<feature type="coiled-coil region" evidence="1">
    <location>
        <begin position="489"/>
        <end position="653"/>
    </location>
</feature>
<accession>A0A640KW90</accession>
<dbReference type="AlphaFoldDB" id="A0A640KW90"/>
<feature type="coiled-coil region" evidence="1">
    <location>
        <begin position="792"/>
        <end position="819"/>
    </location>
</feature>
<organism evidence="3 4">
    <name type="scientific">Leishmania tarentolae</name>
    <name type="common">Sauroleishmania tarentolae</name>
    <dbReference type="NCBI Taxonomy" id="5689"/>
    <lineage>
        <taxon>Eukaryota</taxon>
        <taxon>Discoba</taxon>
        <taxon>Euglenozoa</taxon>
        <taxon>Kinetoplastea</taxon>
        <taxon>Metakinetoplastina</taxon>
        <taxon>Trypanosomatida</taxon>
        <taxon>Trypanosomatidae</taxon>
        <taxon>Leishmaniinae</taxon>
        <taxon>Leishmania</taxon>
        <taxon>lizard Leishmania</taxon>
    </lineage>
</organism>
<proteinExistence type="predicted"/>
<feature type="region of interest" description="Disordered" evidence="2">
    <location>
        <begin position="48"/>
        <end position="180"/>
    </location>
</feature>
<sequence>MSRARETSQKLTCYGGIILPNIPRITSDEKSRQKYLSEYEKYEPELRRHHLGDAESTKTIGLKDVPPDFDRTVPSLVGPTAAEIEYERSREGRKTQILRKGHRGVSARVARAAGTENSTPTAQKLIVPQPPQIAPTDEEPQQKGTSSPLRPGSAAGTPTTAATAAPAASEEAARLIPADADGTRNWAAVVTEAPSARMPQPPAERLHSKPTTTTTPLSQPRARTAPSLKPQKDATHFRQRTGTSSASVARTARPKSRQQAELEQATSPATAPTTPRRLRTPFAARELPTAETTARVLRVLLDPPQQYASSLHLNMSFFDLGWLRNGQAAPRHLNTIANHFKDNGTSPQLRINSPRSVITFLENGASPKDWDPRSSAASPSAAALSALGGATQGAASVQAEVHEHRRAYVQAQRDALSRTLQDSYSVLCARVPFNELVDWYHRLSEADKLEDAVQDDQSSLATAVQQLQERQQHVFETNKVRIMRQMQQAKELQARQEASVQRKLQAEAEAEELRQQKALEEQERRRLQQARLEAHRAERQRREEAYKKQLQDRLDKAEICNAERVAARDRQLQAMQQRREAQEAERLRRLERSTVALEEKFAAEERKRQEKAAKLEKLREEREARLVEERRMLVEKQQRAAFLREEARQRSEEAGEAARQAALQRQLHADERLREFQARRQDEAAQRAVLMAAHHERCNVIRSQTLAKEELFRATVEDKQRQNEEHHRERRSRQLTDIMWRREANWEEEEVKTYAVLQLKRIAEFSKLYTVVDLLEKRKAANAVVRHREIICEKVLRARDDLRARREILKQEVEKSSQEKCR</sequence>
<feature type="compositionally biased region" description="Polar residues" evidence="2">
    <location>
        <begin position="209"/>
        <end position="218"/>
    </location>
</feature>
<feature type="compositionally biased region" description="Polar residues" evidence="2">
    <location>
        <begin position="257"/>
        <end position="267"/>
    </location>
</feature>
<feature type="compositionally biased region" description="Basic residues" evidence="2">
    <location>
        <begin position="96"/>
        <end position="105"/>
    </location>
</feature>
<feature type="region of interest" description="Disordered" evidence="2">
    <location>
        <begin position="193"/>
        <end position="279"/>
    </location>
</feature>
<name>A0A640KW90_LEITA</name>
<keyword evidence="4" id="KW-1185">Reference proteome</keyword>
<comment type="caution">
    <text evidence="3">The sequence shown here is derived from an EMBL/GenBank/DDBJ whole genome shotgun (WGS) entry which is preliminary data.</text>
</comment>
<evidence type="ECO:0000256" key="1">
    <source>
        <dbReference type="SAM" id="Coils"/>
    </source>
</evidence>
<reference evidence="3" key="1">
    <citation type="submission" date="2019-11" db="EMBL/GenBank/DDBJ databases">
        <title>Leishmania tarentolae CDS.</title>
        <authorList>
            <person name="Goto Y."/>
            <person name="Yamagishi J."/>
        </authorList>
    </citation>
    <scope>NUCLEOTIDE SEQUENCE [LARGE SCALE GENOMIC DNA]</scope>
    <source>
        <strain evidence="3">Parrot Tar II</strain>
    </source>
</reference>
<keyword evidence="1" id="KW-0175">Coiled coil</keyword>
<feature type="compositionally biased region" description="Low complexity" evidence="2">
    <location>
        <begin position="152"/>
        <end position="170"/>
    </location>
</feature>
<feature type="compositionally biased region" description="Low complexity" evidence="2">
    <location>
        <begin position="268"/>
        <end position="279"/>
    </location>
</feature>
<dbReference type="VEuPathDB" id="TriTrypDB:LtaPh_3634000"/>
<dbReference type="EMBL" id="BLBS01000057">
    <property type="protein sequence ID" value="GET93415.1"/>
    <property type="molecule type" value="Genomic_DNA"/>
</dbReference>
<protein>
    <submittedName>
        <fullName evidence="3">Uncharacterized protein</fullName>
    </submittedName>
</protein>
<evidence type="ECO:0000256" key="2">
    <source>
        <dbReference type="SAM" id="MobiDB-lite"/>
    </source>
</evidence>
<dbReference type="PANTHER" id="PTHR38019">
    <property type="entry name" value="KDA ANTIGEN P200, PUTATIVE-RELATED"/>
    <property type="match status" value="1"/>
</dbReference>
<dbReference type="OrthoDB" id="267746at2759"/>
<gene>
    <name evidence="3" type="ORF">LtaPh_3634000</name>
</gene>
<evidence type="ECO:0000313" key="4">
    <source>
        <dbReference type="Proteomes" id="UP000419144"/>
    </source>
</evidence>